<evidence type="ECO:0000313" key="4">
    <source>
        <dbReference type="Proteomes" id="UP000546162"/>
    </source>
</evidence>
<evidence type="ECO:0000313" key="3">
    <source>
        <dbReference type="EMBL" id="MBB4742795.1"/>
    </source>
</evidence>
<dbReference type="EMBL" id="JACHNB010000001">
    <property type="protein sequence ID" value="MBB4742795.1"/>
    <property type="molecule type" value="Genomic_DNA"/>
</dbReference>
<dbReference type="PROSITE" id="PS51257">
    <property type="entry name" value="PROKAR_LIPOPROTEIN"/>
    <property type="match status" value="1"/>
</dbReference>
<name>A0A7W7H2K9_9ACTN</name>
<feature type="region of interest" description="Disordered" evidence="1">
    <location>
        <begin position="154"/>
        <end position="178"/>
    </location>
</feature>
<evidence type="ECO:0008006" key="5">
    <source>
        <dbReference type="Google" id="ProtNLM"/>
    </source>
</evidence>
<dbReference type="Proteomes" id="UP000546162">
    <property type="component" value="Unassembled WGS sequence"/>
</dbReference>
<keyword evidence="2" id="KW-0732">Signal</keyword>
<feature type="signal peptide" evidence="2">
    <location>
        <begin position="1"/>
        <end position="22"/>
    </location>
</feature>
<feature type="region of interest" description="Disordered" evidence="1">
    <location>
        <begin position="32"/>
        <end position="58"/>
    </location>
</feature>
<reference evidence="3 4" key="1">
    <citation type="submission" date="2020-08" db="EMBL/GenBank/DDBJ databases">
        <title>Sequencing the genomes of 1000 actinobacteria strains.</title>
        <authorList>
            <person name="Klenk H.-P."/>
        </authorList>
    </citation>
    <scope>NUCLEOTIDE SEQUENCE [LARGE SCALE GENOMIC DNA]</scope>
    <source>
        <strain evidence="3 4">DSM 45809</strain>
    </source>
</reference>
<evidence type="ECO:0000256" key="1">
    <source>
        <dbReference type="SAM" id="MobiDB-lite"/>
    </source>
</evidence>
<proteinExistence type="predicted"/>
<dbReference type="RefSeq" id="WP_185043114.1">
    <property type="nucleotide sequence ID" value="NZ_BAABFG010000005.1"/>
</dbReference>
<sequence length="178" mass="18645">MGTRSWLSRSIVALLASATLIAGCGGSGGDGAGGYPAADRPTPTVAEPAGPASRWSAQADEVCRQTYENRGRPPQAQSGKLDDDMALAENWRANLAFVAARDLAELSGPPAGAQDLVTAFLDYQKASVQVAEIYLEGGYQPVKLQAAETARDEARTSVEGMSEKLETPSCARVVNTTE</sequence>
<organism evidence="3 4">
    <name type="scientific">Actinoplanes octamycinicus</name>
    <dbReference type="NCBI Taxonomy" id="135948"/>
    <lineage>
        <taxon>Bacteria</taxon>
        <taxon>Bacillati</taxon>
        <taxon>Actinomycetota</taxon>
        <taxon>Actinomycetes</taxon>
        <taxon>Micromonosporales</taxon>
        <taxon>Micromonosporaceae</taxon>
        <taxon>Actinoplanes</taxon>
    </lineage>
</organism>
<gene>
    <name evidence="3" type="ORF">BJY16_006254</name>
</gene>
<accession>A0A7W7H2K9</accession>
<keyword evidence="4" id="KW-1185">Reference proteome</keyword>
<protein>
    <recommendedName>
        <fullName evidence="5">Lipoprotein</fullName>
    </recommendedName>
</protein>
<feature type="compositionally biased region" description="Basic and acidic residues" evidence="1">
    <location>
        <begin position="154"/>
        <end position="166"/>
    </location>
</feature>
<dbReference type="AlphaFoldDB" id="A0A7W7H2K9"/>
<comment type="caution">
    <text evidence="3">The sequence shown here is derived from an EMBL/GenBank/DDBJ whole genome shotgun (WGS) entry which is preliminary data.</text>
</comment>
<evidence type="ECO:0000256" key="2">
    <source>
        <dbReference type="SAM" id="SignalP"/>
    </source>
</evidence>
<feature type="chain" id="PRO_5038383637" description="Lipoprotein" evidence="2">
    <location>
        <begin position="23"/>
        <end position="178"/>
    </location>
</feature>